<sequence>MCIFSPLINNIVCFVNLNNPHDVKLFTHLKCAKLSECSYLCRFQTATLK</sequence>
<reference evidence="1" key="1">
    <citation type="submission" date="2014-11" db="EMBL/GenBank/DDBJ databases">
        <authorList>
            <person name="Amaro Gonzalez C."/>
        </authorList>
    </citation>
    <scope>NUCLEOTIDE SEQUENCE</scope>
</reference>
<name>A0A0E9RAR6_ANGAN</name>
<organism evidence="1">
    <name type="scientific">Anguilla anguilla</name>
    <name type="common">European freshwater eel</name>
    <name type="synonym">Muraena anguilla</name>
    <dbReference type="NCBI Taxonomy" id="7936"/>
    <lineage>
        <taxon>Eukaryota</taxon>
        <taxon>Metazoa</taxon>
        <taxon>Chordata</taxon>
        <taxon>Craniata</taxon>
        <taxon>Vertebrata</taxon>
        <taxon>Euteleostomi</taxon>
        <taxon>Actinopterygii</taxon>
        <taxon>Neopterygii</taxon>
        <taxon>Teleostei</taxon>
        <taxon>Anguilliformes</taxon>
        <taxon>Anguillidae</taxon>
        <taxon>Anguilla</taxon>
    </lineage>
</organism>
<evidence type="ECO:0000313" key="1">
    <source>
        <dbReference type="EMBL" id="JAH25867.1"/>
    </source>
</evidence>
<proteinExistence type="predicted"/>
<protein>
    <submittedName>
        <fullName evidence="1">Uncharacterized protein</fullName>
    </submittedName>
</protein>
<dbReference type="AlphaFoldDB" id="A0A0E9RAR6"/>
<dbReference type="EMBL" id="GBXM01082710">
    <property type="protein sequence ID" value="JAH25867.1"/>
    <property type="molecule type" value="Transcribed_RNA"/>
</dbReference>
<reference evidence="1" key="2">
    <citation type="journal article" date="2015" name="Fish Shellfish Immunol.">
        <title>Early steps in the European eel (Anguilla anguilla)-Vibrio vulnificus interaction in the gills: Role of the RtxA13 toxin.</title>
        <authorList>
            <person name="Callol A."/>
            <person name="Pajuelo D."/>
            <person name="Ebbesson L."/>
            <person name="Teles M."/>
            <person name="MacKenzie S."/>
            <person name="Amaro C."/>
        </authorList>
    </citation>
    <scope>NUCLEOTIDE SEQUENCE</scope>
</reference>
<accession>A0A0E9RAR6</accession>